<reference evidence="6 7" key="1">
    <citation type="submission" date="2020-08" db="EMBL/GenBank/DDBJ databases">
        <title>Sequencing the genomes of 1000 actinobacteria strains.</title>
        <authorList>
            <person name="Klenk H.-P."/>
        </authorList>
    </citation>
    <scope>NUCLEOTIDE SEQUENCE [LARGE SCALE GENOMIC DNA]</scope>
    <source>
        <strain evidence="6 7">DSM 44551</strain>
    </source>
</reference>
<comment type="cofactor">
    <cofactor evidence="1">
        <name>(R)-lipoate</name>
        <dbReference type="ChEBI" id="CHEBI:83088"/>
    </cofactor>
</comment>
<dbReference type="EMBL" id="JACHDB010000001">
    <property type="protein sequence ID" value="MBB5432247.1"/>
    <property type="molecule type" value="Genomic_DNA"/>
</dbReference>
<evidence type="ECO:0000256" key="1">
    <source>
        <dbReference type="ARBA" id="ARBA00001938"/>
    </source>
</evidence>
<feature type="domain" description="Lipoyl-binding" evidence="5">
    <location>
        <begin position="6"/>
        <end position="81"/>
    </location>
</feature>
<accession>A0A7W8QKR3</accession>
<dbReference type="InterPro" id="IPR011053">
    <property type="entry name" value="Single_hybrid_motif"/>
</dbReference>
<dbReference type="GO" id="GO:0004742">
    <property type="term" value="F:dihydrolipoyllysine-residue acetyltransferase activity"/>
    <property type="evidence" value="ECO:0007669"/>
    <property type="project" value="UniProtKB-EC"/>
</dbReference>
<evidence type="ECO:0000256" key="2">
    <source>
        <dbReference type="ARBA" id="ARBA00022679"/>
    </source>
</evidence>
<dbReference type="Proteomes" id="UP000572635">
    <property type="component" value="Unassembled WGS sequence"/>
</dbReference>
<dbReference type="Pfam" id="PF00364">
    <property type="entry name" value="Biotin_lipoyl"/>
    <property type="match status" value="1"/>
</dbReference>
<dbReference type="RefSeq" id="WP_184391841.1">
    <property type="nucleotide sequence ID" value="NZ_BAAAJD010000069.1"/>
</dbReference>
<dbReference type="PROSITE" id="PS00189">
    <property type="entry name" value="LIPOYL"/>
    <property type="match status" value="1"/>
</dbReference>
<evidence type="ECO:0000256" key="4">
    <source>
        <dbReference type="ARBA" id="ARBA00023315"/>
    </source>
</evidence>
<organism evidence="6 7">
    <name type="scientific">Nocardiopsis composta</name>
    <dbReference type="NCBI Taxonomy" id="157465"/>
    <lineage>
        <taxon>Bacteria</taxon>
        <taxon>Bacillati</taxon>
        <taxon>Actinomycetota</taxon>
        <taxon>Actinomycetes</taxon>
        <taxon>Streptosporangiales</taxon>
        <taxon>Nocardiopsidaceae</taxon>
        <taxon>Nocardiopsis</taxon>
    </lineage>
</organism>
<keyword evidence="4 6" id="KW-0012">Acyltransferase</keyword>
<dbReference type="PANTHER" id="PTHR43178:SF5">
    <property type="entry name" value="LIPOAMIDE ACYLTRANSFERASE COMPONENT OF BRANCHED-CHAIN ALPHA-KETO ACID DEHYDROGENASE COMPLEX, MITOCHONDRIAL"/>
    <property type="match status" value="1"/>
</dbReference>
<dbReference type="Gene3D" id="2.40.50.100">
    <property type="match status" value="1"/>
</dbReference>
<dbReference type="AlphaFoldDB" id="A0A7W8QKR3"/>
<name>A0A7W8QKR3_9ACTN</name>
<evidence type="ECO:0000313" key="7">
    <source>
        <dbReference type="Proteomes" id="UP000572635"/>
    </source>
</evidence>
<protein>
    <submittedName>
        <fullName evidence="6">Pyruvate dehydrogenase E2 component (Dihydrolipoamide acetyltransferase)</fullName>
        <ecNumber evidence="6">2.3.1.12</ecNumber>
    </submittedName>
</protein>
<evidence type="ECO:0000259" key="5">
    <source>
        <dbReference type="PROSITE" id="PS50968"/>
    </source>
</evidence>
<dbReference type="EC" id="2.3.1.12" evidence="6"/>
<keyword evidence="2 6" id="KW-0808">Transferase</keyword>
<gene>
    <name evidence="6" type="ORF">HDA36_002331</name>
</gene>
<keyword evidence="7" id="KW-1185">Reference proteome</keyword>
<sequence>MSETTERTFTLPDLGEGLVEATVLEWLVAPGDRIERNAPLVELETTKSAVEVPSPYSGTVLRLHAEADEVVQVGAALVTFEVVQEAGIVGTVPKEEKAARRRVRLRPPED</sequence>
<proteinExistence type="predicted"/>
<dbReference type="CDD" id="cd06849">
    <property type="entry name" value="lipoyl_domain"/>
    <property type="match status" value="1"/>
</dbReference>
<dbReference type="PROSITE" id="PS50968">
    <property type="entry name" value="BIOTINYL_LIPOYL"/>
    <property type="match status" value="1"/>
</dbReference>
<keyword evidence="3" id="KW-0450">Lipoyl</keyword>
<dbReference type="InterPro" id="IPR003016">
    <property type="entry name" value="2-oxoA_DH_lipoyl-BS"/>
</dbReference>
<dbReference type="GO" id="GO:0005737">
    <property type="term" value="C:cytoplasm"/>
    <property type="evidence" value="ECO:0007669"/>
    <property type="project" value="TreeGrafter"/>
</dbReference>
<evidence type="ECO:0000256" key="3">
    <source>
        <dbReference type="ARBA" id="ARBA00022823"/>
    </source>
</evidence>
<comment type="caution">
    <text evidence="6">The sequence shown here is derived from an EMBL/GenBank/DDBJ whole genome shotgun (WGS) entry which is preliminary data.</text>
</comment>
<dbReference type="GO" id="GO:0031405">
    <property type="term" value="F:lipoic acid binding"/>
    <property type="evidence" value="ECO:0007669"/>
    <property type="project" value="TreeGrafter"/>
</dbReference>
<keyword evidence="6" id="KW-0670">Pyruvate</keyword>
<dbReference type="PANTHER" id="PTHR43178">
    <property type="entry name" value="DIHYDROLIPOAMIDE ACETYLTRANSFERASE COMPONENT OF PYRUVATE DEHYDROGENASE COMPLEX"/>
    <property type="match status" value="1"/>
</dbReference>
<dbReference type="InterPro" id="IPR050743">
    <property type="entry name" value="2-oxoacid_DH_E2_comp"/>
</dbReference>
<dbReference type="InterPro" id="IPR000089">
    <property type="entry name" value="Biotin_lipoyl"/>
</dbReference>
<dbReference type="SUPFAM" id="SSF51230">
    <property type="entry name" value="Single hybrid motif"/>
    <property type="match status" value="1"/>
</dbReference>
<evidence type="ECO:0000313" key="6">
    <source>
        <dbReference type="EMBL" id="MBB5432247.1"/>
    </source>
</evidence>